<feature type="domain" description="F-box" evidence="1">
    <location>
        <begin position="19"/>
        <end position="51"/>
    </location>
</feature>
<reference evidence="2" key="1">
    <citation type="journal article" date="2020" name="Stud. Mycol.">
        <title>101 Dothideomycetes genomes: a test case for predicting lifestyles and emergence of pathogens.</title>
        <authorList>
            <person name="Haridas S."/>
            <person name="Albert R."/>
            <person name="Binder M."/>
            <person name="Bloem J."/>
            <person name="Labutti K."/>
            <person name="Salamov A."/>
            <person name="Andreopoulos B."/>
            <person name="Baker S."/>
            <person name="Barry K."/>
            <person name="Bills G."/>
            <person name="Bluhm B."/>
            <person name="Cannon C."/>
            <person name="Castanera R."/>
            <person name="Culley D."/>
            <person name="Daum C."/>
            <person name="Ezra D."/>
            <person name="Gonzalez J."/>
            <person name="Henrissat B."/>
            <person name="Kuo A."/>
            <person name="Liang C."/>
            <person name="Lipzen A."/>
            <person name="Lutzoni F."/>
            <person name="Magnuson J."/>
            <person name="Mondo S."/>
            <person name="Nolan M."/>
            <person name="Ohm R."/>
            <person name="Pangilinan J."/>
            <person name="Park H.-J."/>
            <person name="Ramirez L."/>
            <person name="Alfaro M."/>
            <person name="Sun H."/>
            <person name="Tritt A."/>
            <person name="Yoshinaga Y."/>
            <person name="Zwiers L.-H."/>
            <person name="Turgeon B."/>
            <person name="Goodwin S."/>
            <person name="Spatafora J."/>
            <person name="Crous P."/>
            <person name="Grigoriev I."/>
        </authorList>
    </citation>
    <scope>NUCLEOTIDE SEQUENCE</scope>
    <source>
        <strain evidence="2">ATCC 36951</strain>
    </source>
</reference>
<name>A0A6A6C1S5_ZASCE</name>
<dbReference type="RefSeq" id="XP_033660999.1">
    <property type="nucleotide sequence ID" value="XM_033809453.1"/>
</dbReference>
<evidence type="ECO:0000313" key="3">
    <source>
        <dbReference type="Proteomes" id="UP000799537"/>
    </source>
</evidence>
<keyword evidence="3" id="KW-1185">Reference proteome</keyword>
<accession>A0A6A6C1S5</accession>
<dbReference type="GeneID" id="54562725"/>
<dbReference type="SUPFAM" id="SSF81383">
    <property type="entry name" value="F-box domain"/>
    <property type="match status" value="1"/>
</dbReference>
<dbReference type="InterPro" id="IPR036047">
    <property type="entry name" value="F-box-like_dom_sf"/>
</dbReference>
<gene>
    <name evidence="2" type="ORF">M409DRAFT_29407</name>
</gene>
<dbReference type="OrthoDB" id="3800738at2759"/>
<evidence type="ECO:0000259" key="1">
    <source>
        <dbReference type="Pfam" id="PF00646"/>
    </source>
</evidence>
<dbReference type="AlphaFoldDB" id="A0A6A6C1S5"/>
<evidence type="ECO:0000313" key="2">
    <source>
        <dbReference type="EMBL" id="KAF2160110.1"/>
    </source>
</evidence>
<dbReference type="Proteomes" id="UP000799537">
    <property type="component" value="Unassembled WGS sequence"/>
</dbReference>
<dbReference type="EMBL" id="ML993629">
    <property type="protein sequence ID" value="KAF2160110.1"/>
    <property type="molecule type" value="Genomic_DNA"/>
</dbReference>
<dbReference type="InterPro" id="IPR001810">
    <property type="entry name" value="F-box_dom"/>
</dbReference>
<sequence length="246" mass="27447">MESSIAERQAAHETVFHTPEILEIILDFLSFPDLSVCCLVSQRFLGTIESSLLQRKLSACETVQTETLQYATKPNGAFDYDLGVKTSNRKLSPLLSASKGAHIRLDLSPNCAPTTALLFSINDFLSSPDTWRRTYLTLPPIPAARLRMEWTLEHDGFSGKLFDEGKVESVDGKGLTFGELWDGLMAKRPWHYYSVHRMGARVGNVDAEERTVEGTLGRLEVLTEGKVSVVEGRCWVQIPRMTGLVE</sequence>
<dbReference type="Pfam" id="PF00646">
    <property type="entry name" value="F-box"/>
    <property type="match status" value="1"/>
</dbReference>
<organism evidence="2 3">
    <name type="scientific">Zasmidium cellare ATCC 36951</name>
    <dbReference type="NCBI Taxonomy" id="1080233"/>
    <lineage>
        <taxon>Eukaryota</taxon>
        <taxon>Fungi</taxon>
        <taxon>Dikarya</taxon>
        <taxon>Ascomycota</taxon>
        <taxon>Pezizomycotina</taxon>
        <taxon>Dothideomycetes</taxon>
        <taxon>Dothideomycetidae</taxon>
        <taxon>Mycosphaerellales</taxon>
        <taxon>Mycosphaerellaceae</taxon>
        <taxon>Zasmidium</taxon>
    </lineage>
</organism>
<protein>
    <recommendedName>
        <fullName evidence="1">F-box domain-containing protein</fullName>
    </recommendedName>
</protein>
<proteinExistence type="predicted"/>